<feature type="region of interest" description="Disordered" evidence="3">
    <location>
        <begin position="2409"/>
        <end position="2454"/>
    </location>
</feature>
<keyword evidence="2" id="KW-0539">Nucleus</keyword>
<feature type="compositionally biased region" description="Polar residues" evidence="3">
    <location>
        <begin position="3494"/>
        <end position="3506"/>
    </location>
</feature>
<evidence type="ECO:0000313" key="6">
    <source>
        <dbReference type="EMBL" id="KAK2722604.1"/>
    </source>
</evidence>
<evidence type="ECO:0000256" key="3">
    <source>
        <dbReference type="SAM" id="MobiDB-lite"/>
    </source>
</evidence>
<feature type="region of interest" description="Disordered" evidence="3">
    <location>
        <begin position="3020"/>
        <end position="3099"/>
    </location>
</feature>
<evidence type="ECO:0000313" key="7">
    <source>
        <dbReference type="Proteomes" id="UP001187531"/>
    </source>
</evidence>
<feature type="compositionally biased region" description="Basic and acidic residues" evidence="3">
    <location>
        <begin position="2576"/>
        <end position="2585"/>
    </location>
</feature>
<name>A0AA88I903_ARTSF</name>
<feature type="compositionally biased region" description="Acidic residues" evidence="3">
    <location>
        <begin position="2438"/>
        <end position="2452"/>
    </location>
</feature>
<comment type="subcellular location">
    <subcellularLocation>
        <location evidence="1">Nucleus</location>
    </subcellularLocation>
</comment>
<feature type="compositionally biased region" description="Basic and acidic residues" evidence="3">
    <location>
        <begin position="3053"/>
        <end position="3074"/>
    </location>
</feature>
<feature type="compositionally biased region" description="Basic residues" evidence="3">
    <location>
        <begin position="3590"/>
        <end position="3607"/>
    </location>
</feature>
<feature type="domain" description="ELYS beta-propeller" evidence="5">
    <location>
        <begin position="244"/>
        <end position="515"/>
    </location>
</feature>
<feature type="compositionally biased region" description="Basic and acidic residues" evidence="3">
    <location>
        <begin position="2552"/>
        <end position="2562"/>
    </location>
</feature>
<feature type="region of interest" description="Disordered" evidence="3">
    <location>
        <begin position="1278"/>
        <end position="1306"/>
    </location>
</feature>
<feature type="compositionally biased region" description="Polar residues" evidence="3">
    <location>
        <begin position="2525"/>
        <end position="2545"/>
    </location>
</feature>
<feature type="region of interest" description="Disordered" evidence="3">
    <location>
        <begin position="2939"/>
        <end position="2971"/>
    </location>
</feature>
<protein>
    <recommendedName>
        <fullName evidence="8">Protein ELYS</fullName>
    </recommendedName>
</protein>
<evidence type="ECO:0000259" key="5">
    <source>
        <dbReference type="Pfam" id="PF16687"/>
    </source>
</evidence>
<reference evidence="6" key="1">
    <citation type="submission" date="2023-07" db="EMBL/GenBank/DDBJ databases">
        <title>Chromosome-level genome assembly of Artemia franciscana.</title>
        <authorList>
            <person name="Jo E."/>
        </authorList>
    </citation>
    <scope>NUCLEOTIDE SEQUENCE</scope>
    <source>
        <tissue evidence="6">Whole body</tissue>
    </source>
</reference>
<feature type="compositionally biased region" description="Basic and acidic residues" evidence="3">
    <location>
        <begin position="3423"/>
        <end position="3435"/>
    </location>
</feature>
<sequence>MNIVHPFRTHEKKSFKVLFEQDEETFEVEADVGGFFNDGKYCWVAAGPIFEVYETCKGRKTIARNLSFFVGENSQLTITCVEDVGERWVVIGCANKEKGHLFLYNTARGKIISQAVVPKRVTSLAHVPSNCTFLLPIMAQSEDDVVSMFVGTEGGQICLMQMPKYDINAVGDATVTYMSKNDLSVSNISQKHRKSVSFIDKGPSKCVPLNDQSFKGETFQFLRPKVKNDGDVELEVAGALPCREVKVTSIKVVPQIGSVIVAFSFGGFQFYSLSGLELESCSSGFRHDGLPISFIGFQEPENDPKNYCFLWAVFSDPADPFQTVANMYQLWHSRKEVSDGGFPIYSDLKGISLKLSIDMGDFVQKSSGSNRAFSVCRPVSCFSLNHCQSLLENDEQSFDPENTGSLGQPTLSLFAFVLETQEDSDNLGAKCQRHLVLFDINAYYQAQMPLKPVARHDSLVSYLGIFAYGEGPSVYDVFIDEKRVIKYQHFTPTEQHFYPSSLAFDSVVLEKEGLINFEHLGAQRQLINVLNCSTCDVVLDPVDLCKMAEIYGLLPPDQPSILLEDLPGIVYKECMLNILLEYGCQNPLNDLVKYLADIDNETEFDVFKLMYWIWNKVSAYKNANDILSIPLFNLSCEMAETSTVDSLHKNDGHLRLLKNLLLVMESRAVGKVEDHLLKALRERIRAAQLIIDYFEALLWFVHAGLLPETEYHEPSEQEKEENYNIPLLPYPVSKIKNFYNIRRNILCSRISTLDPNKVLLVDNLVELLGEQVNILWQQEDQNLYPPPSLGSLLQIYLLDGPVLLKHQVVQYILLDIASALRGERNSSVLEALETFPLAFDVSSELTKITHGYWMIDHKKYENGLSCLLSSSVHFNDIGIRNYRSIINLLAYDNEHKRALKFSTLRPCVEGDLEDTFMRLRLLLVNGFICQAFDYVRSERSSGNEECLLTYIFSACAEKGCLDLVMKRPFSKAEEAVFIKFLQSCQNSKAIDLLLAFYLQRGRFSDALSLQKQLKEQKLSNPLRDGIVNAYFKVLPPLTASLTKNWAAAKNRTHVQKSYPKPLSAIVKPAVQNISTNSSRYLAEMVEGTRVALASTPSRERKRKICDSEIPFIKSIRLNDTVEPSLVASAKKVPVKEEVMQPTPKKLKVSQDKSIMGDTSPFSPAVKSVLRTPTVHRIRSQKRSSVLNNPPLSILKARSDQDDTNVIRSKHLRFSTLPPVILKSPDIVEKSLTASPMEMTSVPPINIFEIDRSIATPVRMIPPTDEVRQAVEETREWNLRQNEKAGNDSTYDESTKAFSTEQISQQVSETESFHSMEVSSDSTARLDSSTAIRSNIQENITSNKEETSFILKLRQEREELEKRQGNIAAYFSRSHSDRKAQEAIETNESDKFLKEIDTSGFDEAIEEFNRRESTAREQDMEETNVQLPSTVPKISLDLAWKFGLRWPGFINNESNQEEMSGAKLATGERTEFNQSMEVTELGLKGPDTIDTSYTSFAPVQMEEVTQFGIKSPYAVDDGFTSIEPVNMEETTQFNTRTPDDVRSSLPSVVQLQTDEHVHLGPKISHNIGDNVTSFAPVQMEETNFNFQFHPATPVMPEGKCEDKQMKDISFTFLEAGDPFKPTEETAAPAKPSKPLFYPVGGHSRSDASTEVNDVAFASLQSKPRRLTTFDNTEMEETSVDFKFNPADSFLSEEDNKDVSLPINVSFTFEEANVSNTMPASSDFTSVMFSKIATLGRPSLREASTMLGTDSSVKTSTESDRQLPTDCLTAQPKLDETNISAMEEATAYPGLIENIFPLSSQHTEKEADIEDKETENTFQETTTQVSEIQTKRLTMYHTQTMEETAISGDNFIRESTPELADVLSENELQLPPNNDELVEPVIRSQIKVSEIEKGREKEFNFSNSVEISKYSVELSSQGSLDETVIDVTRMRGVDLLDEPIELVEVVPVSVEQVSPPVPSPVESDNFELAVSDNEDLNLNEETNVTLSKPEALATIKFTPEADKKEKNVENFLPAVEVAELLDIPMEISKSALSNAKTLASVEDESSLPSEALPEEQVRKQYDSVDKHEESSLQDMQFEEETDQFVTPNPPVVMAEAIAKPVDENAKHDSTLLGVPFLETSITKGNIVEVDADVSVPDIELKEAIMTSKQDVHKTEELHMTLEEAGATEEVNFLTLEKRSEKEVTIVVDQEPCEIEETSGDVEMLVTTLGKSPVLGTQPLRETGYILSENSMKMEEIVPSADDHVETEMSRNITSTMDTTIKRVDTVSRQDSYIVEDVAEVTDKEDTVNKTEVCTISDADLTKLTAAATVEESTPIDKDVTCSFDGQPRKVVKETFDGQDSFIDEKVKLNAEKSNASTFQDLSTEISGETSKDVLFASSTDSEKYITPLKPRRLTKYKRLSEIDISNIISPLVIPSYPPTPKPRKATSFVPPPNFDSSSESSEDEGGPLEDEQEPQQEIKEAASLTSDIAPMQNENDTIFLSESDGTPTSKGEKLSSIINEVMDVADIIDSVSTEKVRCTIVDIDPTTSEQKSVGTQSEMILPNNTEEMGTISEGRTEQRDEVTESIKQISAAQSQTEELPHLEPKSMEVDSLENVSVQFDIGIYKEAKIPGGSPLLKTPPESSASVSSVEETTESLALSKEAMKIPEKLEKSPDDIESRQSEIEVNFASEPPPSTEEPVNEGERSISVVEVKETVEDSEAQSVLKETEMLNVTAAINSPLSEKFVRSTPSAANEVGTVETTDASTAHSSEKEEFADKLVIQTPKMKVDRPRKSKIASKRVSKADITEKTFTRQTRSRSEEKDRRSKERSVSLAISTKLGRIISPLVNPSYPPTPKPRKATSFVPPPNFDSSSESSEDEGGPLEDEQEPQQEIKEAASLTSDIAPMQNENGTIFLSESDGTPTSKCEELSSIINEVMDVADSIDSVSTEKVRCTIVDIDPTTSEQKSVGTQSEMILPNNTEEMGAISEGRTEQRDEATEIIKQISAAQSQTEELPHLEPKSMEVDSLENVSVQFDIGIYKEAKIPGGSPLLKTPPESSASVSSVEETTESLALSKEAMKIPEKLEKSPDDRESRQSKTEVNFASEPPPATEEPVNEGERSISAVEVKETVEDSEAQNVLKETETLNVTAAINSPLSEKFVRSTPSAANEVGTVETTDASTAHSSEKEEFADKLVIQTPKMKVDRPRKSKIASKRVSKADITEKTFTRQTRSRSEEKDRRSKERSVSPAISTKSGHETAEITTTSSDELASKPVSEKMAKQKHRSKKTIKKVKEGLEATENNKSPLKGSPDTTGTSPLTAVAKGKNQRKLLSEEADENFGLTPGKTSPAKAEKAKRKRTRQSLQSEQSPDLFATHIERSQSTEPSPKRRGRRASSVEATLAPIRSSSRLSGTKSVDVIATPMKSSSRLSGRRSVDFTGTPRRSSSRLSEKISTEEEGTPKKRRSLRISLNSPAKEELSDVQRVEEPQDVPKATKRIRKKSGEKAQDKEKAEKLEDFISDSNPEIESASQKKQTRRRRVSRSAVVLPPILESTSEDLQPELQKTRVLRSKNSSSSDDLNQRSTSKRTKRSLTMKEKLQAIREDTTDSEDEVPTPARKRPGPLLKRVLRRGRK</sequence>
<feature type="compositionally biased region" description="Basic and acidic residues" evidence="3">
    <location>
        <begin position="3567"/>
        <end position="3579"/>
    </location>
</feature>
<feature type="compositionally biased region" description="Basic and acidic residues" evidence="3">
    <location>
        <begin position="3449"/>
        <end position="3461"/>
    </location>
</feature>
<dbReference type="InterPro" id="IPR025151">
    <property type="entry name" value="ELYS_dom"/>
</dbReference>
<feature type="region of interest" description="Disordered" evidence="3">
    <location>
        <begin position="2606"/>
        <end position="2684"/>
    </location>
</feature>
<feature type="compositionally biased region" description="Low complexity" evidence="3">
    <location>
        <begin position="2619"/>
        <end position="2637"/>
    </location>
</feature>
<comment type="caution">
    <text evidence="6">The sequence shown here is derived from an EMBL/GenBank/DDBJ whole genome shotgun (WGS) entry which is preliminary data.</text>
</comment>
<accession>A0AA88I903</accession>
<keyword evidence="7" id="KW-1185">Reference proteome</keyword>
<feature type="compositionally biased region" description="Basic residues" evidence="3">
    <location>
        <begin position="2769"/>
        <end position="2778"/>
    </location>
</feature>
<evidence type="ECO:0000256" key="2">
    <source>
        <dbReference type="ARBA" id="ARBA00023242"/>
    </source>
</evidence>
<feature type="compositionally biased region" description="Basic and acidic residues" evidence="3">
    <location>
        <begin position="2639"/>
        <end position="2660"/>
    </location>
</feature>
<feature type="compositionally biased region" description="Polar residues" evidence="3">
    <location>
        <begin position="2736"/>
        <end position="2745"/>
    </location>
</feature>
<feature type="compositionally biased region" description="Basic and acidic residues" evidence="3">
    <location>
        <begin position="2779"/>
        <end position="2807"/>
    </location>
</feature>
<feature type="compositionally biased region" description="Polar residues" evidence="3">
    <location>
        <begin position="3380"/>
        <end position="3389"/>
    </location>
</feature>
<feature type="compositionally biased region" description="Low complexity" evidence="3">
    <location>
        <begin position="3033"/>
        <end position="3051"/>
    </location>
</feature>
<evidence type="ECO:0008006" key="8">
    <source>
        <dbReference type="Google" id="ProtNLM"/>
    </source>
</evidence>
<dbReference type="Pfam" id="PF16687">
    <property type="entry name" value="ELYS-bb"/>
    <property type="match status" value="1"/>
</dbReference>
<evidence type="ECO:0000256" key="1">
    <source>
        <dbReference type="ARBA" id="ARBA00004123"/>
    </source>
</evidence>
<feature type="compositionally biased region" description="Polar residues" evidence="3">
    <location>
        <begin position="3275"/>
        <end position="3294"/>
    </location>
</feature>
<feature type="compositionally biased region" description="Basic residues" evidence="3">
    <location>
        <begin position="3256"/>
        <end position="3266"/>
    </location>
</feature>
<feature type="region of interest" description="Disordered" evidence="3">
    <location>
        <begin position="2525"/>
        <end position="2585"/>
    </location>
</feature>
<feature type="compositionally biased region" description="Polar residues" evidence="3">
    <location>
        <begin position="1295"/>
        <end position="1306"/>
    </location>
</feature>
<feature type="compositionally biased region" description="Basic residues" evidence="3">
    <location>
        <begin position="3183"/>
        <end position="3192"/>
    </location>
</feature>
<feature type="compositionally biased region" description="Basic and acidic residues" evidence="3">
    <location>
        <begin position="3475"/>
        <end position="3491"/>
    </location>
</feature>
<dbReference type="InterPro" id="IPR032040">
    <property type="entry name" value="ELYS-bb"/>
</dbReference>
<dbReference type="Proteomes" id="UP001187531">
    <property type="component" value="Unassembled WGS sequence"/>
</dbReference>
<feature type="compositionally biased region" description="Polar residues" evidence="3">
    <location>
        <begin position="2563"/>
        <end position="2575"/>
    </location>
</feature>
<proteinExistence type="predicted"/>
<dbReference type="PANTHER" id="PTHR21583:SF8">
    <property type="entry name" value="PROTEIN ELYS"/>
    <property type="match status" value="1"/>
</dbReference>
<dbReference type="EMBL" id="JAVRJZ010000005">
    <property type="protein sequence ID" value="KAK2722604.1"/>
    <property type="molecule type" value="Genomic_DNA"/>
</dbReference>
<feature type="compositionally biased region" description="Basic and acidic residues" evidence="3">
    <location>
        <begin position="3193"/>
        <end position="3221"/>
    </location>
</feature>
<dbReference type="PANTHER" id="PTHR21583">
    <property type="entry name" value="ELYS PROTEIN"/>
    <property type="match status" value="1"/>
</dbReference>
<feature type="compositionally biased region" description="Polar residues" evidence="3">
    <location>
        <begin position="3150"/>
        <end position="3159"/>
    </location>
</feature>
<gene>
    <name evidence="6" type="ORF">QYM36_002963</name>
</gene>
<feature type="region of interest" description="Disordered" evidence="3">
    <location>
        <begin position="2725"/>
        <end position="2882"/>
    </location>
</feature>
<dbReference type="GO" id="GO:0005634">
    <property type="term" value="C:nucleus"/>
    <property type="evidence" value="ECO:0007669"/>
    <property type="project" value="UniProtKB-SubCell"/>
</dbReference>
<dbReference type="Pfam" id="PF13934">
    <property type="entry name" value="ELYS"/>
    <property type="match status" value="1"/>
</dbReference>
<evidence type="ECO:0000259" key="4">
    <source>
        <dbReference type="Pfam" id="PF13934"/>
    </source>
</evidence>
<feature type="domain" description="ELYS-like" evidence="4">
    <location>
        <begin position="759"/>
        <end position="984"/>
    </location>
</feature>
<feature type="compositionally biased region" description="Polar residues" evidence="3">
    <location>
        <begin position="3544"/>
        <end position="3557"/>
    </location>
</feature>
<feature type="region of interest" description="Disordered" evidence="3">
    <location>
        <begin position="3137"/>
        <end position="3607"/>
    </location>
</feature>
<feature type="compositionally biased region" description="Acidic residues" evidence="3">
    <location>
        <begin position="2852"/>
        <end position="2866"/>
    </location>
</feature>
<feature type="compositionally biased region" description="Polar residues" evidence="3">
    <location>
        <begin position="2939"/>
        <end position="2958"/>
    </location>
</feature>
<dbReference type="InterPro" id="IPR052620">
    <property type="entry name" value="ELYS/MEL-28_NucAsmblyFactor"/>
</dbReference>
<organism evidence="6 7">
    <name type="scientific">Artemia franciscana</name>
    <name type="common">Brine shrimp</name>
    <name type="synonym">Artemia sanfranciscana</name>
    <dbReference type="NCBI Taxonomy" id="6661"/>
    <lineage>
        <taxon>Eukaryota</taxon>
        <taxon>Metazoa</taxon>
        <taxon>Ecdysozoa</taxon>
        <taxon>Arthropoda</taxon>
        <taxon>Crustacea</taxon>
        <taxon>Branchiopoda</taxon>
        <taxon>Anostraca</taxon>
        <taxon>Artemiidae</taxon>
        <taxon>Artemia</taxon>
    </lineage>
</organism>